<sequence>MWQNHTMQPKGSTSQWHRHAGVRSGEQLTPGERAADRMRNIMGSWPFVFSFFGIMILWAIVNSIFYLGGNNGKHGFDPYPYILLNLFLSMLAGVQAAALLIAAKRADAISSEIAIHTEKNTEEIKRLLQENTELTIAVKHNTDLLEEIHRHVSLLTP</sequence>
<feature type="transmembrane region" description="Helical" evidence="2">
    <location>
        <begin position="47"/>
        <end position="67"/>
    </location>
</feature>
<feature type="region of interest" description="Disordered" evidence="1">
    <location>
        <begin position="1"/>
        <end position="29"/>
    </location>
</feature>
<keyword evidence="2" id="KW-0472">Membrane</keyword>
<reference evidence="3" key="1">
    <citation type="submission" date="2020-05" db="EMBL/GenBank/DDBJ databases">
        <authorList>
            <person name="Chiriac C."/>
            <person name="Salcher M."/>
            <person name="Ghai R."/>
            <person name="Kavagutti S V."/>
        </authorList>
    </citation>
    <scope>NUCLEOTIDE SEQUENCE</scope>
</reference>
<dbReference type="PANTHER" id="PTHR41386:SF1">
    <property type="entry name" value="MEMBRANE PROTEIN"/>
    <property type="match status" value="1"/>
</dbReference>
<keyword evidence="2" id="KW-1133">Transmembrane helix</keyword>
<organism evidence="3">
    <name type="scientific">freshwater metagenome</name>
    <dbReference type="NCBI Taxonomy" id="449393"/>
    <lineage>
        <taxon>unclassified sequences</taxon>
        <taxon>metagenomes</taxon>
        <taxon>ecological metagenomes</taxon>
    </lineage>
</organism>
<evidence type="ECO:0000256" key="1">
    <source>
        <dbReference type="SAM" id="MobiDB-lite"/>
    </source>
</evidence>
<gene>
    <name evidence="3" type="ORF">UFOPK3543_02511</name>
    <name evidence="4" type="ORF">UFOPK3967_00650</name>
</gene>
<dbReference type="Pfam" id="PF06210">
    <property type="entry name" value="DUF1003"/>
    <property type="match status" value="1"/>
</dbReference>
<dbReference type="AlphaFoldDB" id="A0A6J7IC71"/>
<evidence type="ECO:0000313" key="3">
    <source>
        <dbReference type="EMBL" id="CAB4928410.1"/>
    </source>
</evidence>
<proteinExistence type="predicted"/>
<dbReference type="EMBL" id="CAFBOS010000026">
    <property type="protein sequence ID" value="CAB4985441.1"/>
    <property type="molecule type" value="Genomic_DNA"/>
</dbReference>
<evidence type="ECO:0000256" key="2">
    <source>
        <dbReference type="SAM" id="Phobius"/>
    </source>
</evidence>
<protein>
    <submittedName>
        <fullName evidence="3">Unannotated protein</fullName>
    </submittedName>
</protein>
<evidence type="ECO:0000313" key="4">
    <source>
        <dbReference type="EMBL" id="CAB4985441.1"/>
    </source>
</evidence>
<feature type="transmembrane region" description="Helical" evidence="2">
    <location>
        <begin position="79"/>
        <end position="103"/>
    </location>
</feature>
<keyword evidence="2" id="KW-0812">Transmembrane</keyword>
<feature type="compositionally biased region" description="Polar residues" evidence="1">
    <location>
        <begin position="1"/>
        <end position="15"/>
    </location>
</feature>
<accession>A0A6J7IC71</accession>
<dbReference type="EMBL" id="CAFBMH010000127">
    <property type="protein sequence ID" value="CAB4928410.1"/>
    <property type="molecule type" value="Genomic_DNA"/>
</dbReference>
<dbReference type="InterPro" id="IPR010406">
    <property type="entry name" value="DUF1003"/>
</dbReference>
<dbReference type="PANTHER" id="PTHR41386">
    <property type="entry name" value="INTEGRAL MEMBRANE PROTEIN-RELATED"/>
    <property type="match status" value="1"/>
</dbReference>
<name>A0A6J7IC71_9ZZZZ</name>